<sequence length="595" mass="63734">MSPGATDPVSVAVQVTMGAPSFVPGSLVSATVTLRADRSQINSSSNFGSTRMHQDRPYFSSPQTSKRSNPVPSSASLAGFGMESSARADFVVCEVSGRWSSDRSWVKPYAHRPPSNGTLDNHTSEPVAEHAHSHTLSSDGSFPWSAALADANSVGGGGRPGHTGIIFRSQALVVCEREQIPVGSQVSFAVRCVLPDSIPPTLRGTAMRYTYALVVVVSFPGCSAPKVVRVPFRVVSAGGTAVDDDRATHIIPVPTPRSAGPHLNRFLEERESKALSLSASLLKSAPPDDIEIALALSLNGRLTSYKADVDQHRSEDDFNDGALSFIRDSSSAATPKTPSRDAAEENSDGVTDQKANGLSPRLPRRKKHAIPVYGIAHGKEAVARMHLSKRVHHLGDSISAIFHFAGERQCYRLEARLEAQEVIRRDFAVGQKQVSTGDTGYSDVIFRKVYGEHGEFVISNKNTQVTFSIPHDAPVSFSTSIVTVRWLIHFVFLIPRLETEGLGGTGQTSTKGASIEAVSSLGQLRVSENGRAEAANAEWGGGAWSGYQPGDGSPLHQKNVDVLRWTLPIVVSGQPGSQWGTRNVGKLLHEGLSPK</sequence>
<feature type="compositionally biased region" description="Polar residues" evidence="1">
    <location>
        <begin position="60"/>
        <end position="75"/>
    </location>
</feature>
<gene>
    <name evidence="2" type="ORF">CHC_T00008167001</name>
</gene>
<dbReference type="PhylomeDB" id="R7Q3C5"/>
<dbReference type="OrthoDB" id="1918at2759"/>
<dbReference type="PANTHER" id="PTHR12507">
    <property type="entry name" value="REDUCED GROWTH PHENOTYPE 1 RGP1, YEAST -RELATED"/>
    <property type="match status" value="1"/>
</dbReference>
<dbReference type="Proteomes" id="UP000012073">
    <property type="component" value="Unassembled WGS sequence"/>
</dbReference>
<dbReference type="OMA" id="NCESTHF"/>
<evidence type="ECO:0000313" key="3">
    <source>
        <dbReference type="Proteomes" id="UP000012073"/>
    </source>
</evidence>
<dbReference type="Pfam" id="PF08737">
    <property type="entry name" value="Rgp1"/>
    <property type="match status" value="1"/>
</dbReference>
<evidence type="ECO:0008006" key="4">
    <source>
        <dbReference type="Google" id="ProtNLM"/>
    </source>
</evidence>
<organism evidence="2 3">
    <name type="scientific">Chondrus crispus</name>
    <name type="common">Carrageen Irish moss</name>
    <name type="synonym">Polymorpha crispa</name>
    <dbReference type="NCBI Taxonomy" id="2769"/>
    <lineage>
        <taxon>Eukaryota</taxon>
        <taxon>Rhodophyta</taxon>
        <taxon>Florideophyceae</taxon>
        <taxon>Rhodymeniophycidae</taxon>
        <taxon>Gigartinales</taxon>
        <taxon>Gigartinaceae</taxon>
        <taxon>Chondrus</taxon>
    </lineage>
</organism>
<feature type="region of interest" description="Disordered" evidence="1">
    <location>
        <begin position="327"/>
        <end position="363"/>
    </location>
</feature>
<dbReference type="KEGG" id="ccp:CHC_T00008167001"/>
<feature type="region of interest" description="Disordered" evidence="1">
    <location>
        <begin position="109"/>
        <end position="138"/>
    </location>
</feature>
<reference evidence="3" key="1">
    <citation type="journal article" date="2013" name="Proc. Natl. Acad. Sci. U.S.A.">
        <title>Genome structure and metabolic features in the red seaweed Chondrus crispus shed light on evolution of the Archaeplastida.</title>
        <authorList>
            <person name="Collen J."/>
            <person name="Porcel B."/>
            <person name="Carre W."/>
            <person name="Ball S.G."/>
            <person name="Chaparro C."/>
            <person name="Tonon T."/>
            <person name="Barbeyron T."/>
            <person name="Michel G."/>
            <person name="Noel B."/>
            <person name="Valentin K."/>
            <person name="Elias M."/>
            <person name="Artiguenave F."/>
            <person name="Arun A."/>
            <person name="Aury J.M."/>
            <person name="Barbosa-Neto J.F."/>
            <person name="Bothwell J.H."/>
            <person name="Bouget F.Y."/>
            <person name="Brillet L."/>
            <person name="Cabello-Hurtado F."/>
            <person name="Capella-Gutierrez S."/>
            <person name="Charrier B."/>
            <person name="Cladiere L."/>
            <person name="Cock J.M."/>
            <person name="Coelho S.M."/>
            <person name="Colleoni C."/>
            <person name="Czjzek M."/>
            <person name="Da Silva C."/>
            <person name="Delage L."/>
            <person name="Denoeud F."/>
            <person name="Deschamps P."/>
            <person name="Dittami S.M."/>
            <person name="Gabaldon T."/>
            <person name="Gachon C.M."/>
            <person name="Groisillier A."/>
            <person name="Herve C."/>
            <person name="Jabbari K."/>
            <person name="Katinka M."/>
            <person name="Kloareg B."/>
            <person name="Kowalczyk N."/>
            <person name="Labadie K."/>
            <person name="Leblanc C."/>
            <person name="Lopez P.J."/>
            <person name="McLachlan D.H."/>
            <person name="Meslet-Cladiere L."/>
            <person name="Moustafa A."/>
            <person name="Nehr Z."/>
            <person name="Nyvall Collen P."/>
            <person name="Panaud O."/>
            <person name="Partensky F."/>
            <person name="Poulain J."/>
            <person name="Rensing S.A."/>
            <person name="Rousvoal S."/>
            <person name="Samson G."/>
            <person name="Symeonidi A."/>
            <person name="Weissenbach J."/>
            <person name="Zambounis A."/>
            <person name="Wincker P."/>
            <person name="Boyen C."/>
        </authorList>
    </citation>
    <scope>NUCLEOTIDE SEQUENCE [LARGE SCALE GENOMIC DNA]</scope>
    <source>
        <strain evidence="3">cv. Stackhouse</strain>
    </source>
</reference>
<name>R7Q3C5_CHOCR</name>
<evidence type="ECO:0000256" key="1">
    <source>
        <dbReference type="SAM" id="MobiDB-lite"/>
    </source>
</evidence>
<dbReference type="InterPro" id="IPR014848">
    <property type="entry name" value="Rgp1"/>
</dbReference>
<feature type="region of interest" description="Disordered" evidence="1">
    <location>
        <begin position="42"/>
        <end position="75"/>
    </location>
</feature>
<dbReference type="RefSeq" id="XP_005712068.1">
    <property type="nucleotide sequence ID" value="XM_005712011.1"/>
</dbReference>
<protein>
    <recommendedName>
        <fullName evidence="4">Rgp1-domain-containing protein</fullName>
    </recommendedName>
</protein>
<dbReference type="EMBL" id="HG001489">
    <property type="protein sequence ID" value="CDF32403.1"/>
    <property type="molecule type" value="Genomic_DNA"/>
</dbReference>
<accession>R7Q3C5</accession>
<feature type="compositionally biased region" description="Polar residues" evidence="1">
    <location>
        <begin position="327"/>
        <end position="337"/>
    </location>
</feature>
<feature type="compositionally biased region" description="Polar residues" evidence="1">
    <location>
        <begin position="42"/>
        <end position="51"/>
    </location>
</feature>
<keyword evidence="3" id="KW-1185">Reference proteome</keyword>
<proteinExistence type="predicted"/>
<dbReference type="AlphaFoldDB" id="R7Q3C5"/>
<dbReference type="STRING" id="2769.R7Q3C5"/>
<dbReference type="Gramene" id="CDF32403">
    <property type="protein sequence ID" value="CDF32403"/>
    <property type="gene ID" value="CHC_T00008167001"/>
</dbReference>
<evidence type="ECO:0000313" key="2">
    <source>
        <dbReference type="EMBL" id="CDF32403.1"/>
    </source>
</evidence>
<dbReference type="GeneID" id="17319778"/>